<name>A0AAF0QZQ4_SOLVR</name>
<dbReference type="AlphaFoldDB" id="A0AAF0QZQ4"/>
<sequence length="98" mass="11204">MNGDHVLLRISLMKGVMWFGKKGKLIPQFIVPFEILGRVGELSYKFSLPPRLSIVHHIFHVSFLRKYIPNESNVLSLDSVELGQDLTSEDEPISILDR</sequence>
<evidence type="ECO:0000313" key="2">
    <source>
        <dbReference type="EMBL" id="WMV30045.1"/>
    </source>
</evidence>
<dbReference type="InterPro" id="IPR056924">
    <property type="entry name" value="SH3_Tf2-1"/>
</dbReference>
<dbReference type="EMBL" id="CP133616">
    <property type="protein sequence ID" value="WMV30045.1"/>
    <property type="molecule type" value="Genomic_DNA"/>
</dbReference>
<proteinExistence type="predicted"/>
<accession>A0AAF0QZQ4</accession>
<evidence type="ECO:0000313" key="3">
    <source>
        <dbReference type="Proteomes" id="UP001234989"/>
    </source>
</evidence>
<dbReference type="PANTHER" id="PTHR46148">
    <property type="entry name" value="CHROMO DOMAIN-CONTAINING PROTEIN"/>
    <property type="match status" value="1"/>
</dbReference>
<reference evidence="2" key="1">
    <citation type="submission" date="2023-08" db="EMBL/GenBank/DDBJ databases">
        <title>A de novo genome assembly of Solanum verrucosum Schlechtendal, a Mexican diploid species geographically isolated from the other diploid A-genome species in potato relatives.</title>
        <authorList>
            <person name="Hosaka K."/>
        </authorList>
    </citation>
    <scope>NUCLEOTIDE SEQUENCE</scope>
    <source>
        <tissue evidence="2">Young leaves</tissue>
    </source>
</reference>
<dbReference type="Pfam" id="PF24626">
    <property type="entry name" value="SH3_Tf2-1"/>
    <property type="match status" value="1"/>
</dbReference>
<evidence type="ECO:0000259" key="1">
    <source>
        <dbReference type="Pfam" id="PF24626"/>
    </source>
</evidence>
<feature type="domain" description="Tf2-1-like SH3-like" evidence="1">
    <location>
        <begin position="3"/>
        <end position="68"/>
    </location>
</feature>
<dbReference type="Proteomes" id="UP001234989">
    <property type="component" value="Chromosome 5"/>
</dbReference>
<keyword evidence="3" id="KW-1185">Reference proteome</keyword>
<gene>
    <name evidence="2" type="ORF">MTR67_023430</name>
</gene>
<dbReference type="PANTHER" id="PTHR46148:SF60">
    <property type="entry name" value="CHROMO DOMAIN-CONTAINING PROTEIN"/>
    <property type="match status" value="1"/>
</dbReference>
<protein>
    <recommendedName>
        <fullName evidence="1">Tf2-1-like SH3-like domain-containing protein</fullName>
    </recommendedName>
</protein>
<organism evidence="2 3">
    <name type="scientific">Solanum verrucosum</name>
    <dbReference type="NCBI Taxonomy" id="315347"/>
    <lineage>
        <taxon>Eukaryota</taxon>
        <taxon>Viridiplantae</taxon>
        <taxon>Streptophyta</taxon>
        <taxon>Embryophyta</taxon>
        <taxon>Tracheophyta</taxon>
        <taxon>Spermatophyta</taxon>
        <taxon>Magnoliopsida</taxon>
        <taxon>eudicotyledons</taxon>
        <taxon>Gunneridae</taxon>
        <taxon>Pentapetalae</taxon>
        <taxon>asterids</taxon>
        <taxon>lamiids</taxon>
        <taxon>Solanales</taxon>
        <taxon>Solanaceae</taxon>
        <taxon>Solanoideae</taxon>
        <taxon>Solaneae</taxon>
        <taxon>Solanum</taxon>
    </lineage>
</organism>